<dbReference type="Proteomes" id="UP000572072">
    <property type="component" value="Unassembled WGS sequence"/>
</dbReference>
<keyword evidence="1" id="KW-0808">Transferase</keyword>
<sequence>MKVVICHTNKGGAYRVAKFYAECLESELLINPSPIKIFKLCFNKKIDTVFFHNIALAFKYCLIFRLFNHNVKVFNVEHFVMSQMLKHEVKTKLRRFYFFLRLYITKVFNVKTICLDDYSKKNRKKFIKGDSIVIYNPLLNGVSQCEEMAKGSNHNYDLVWSGGLSYQKKWPEVLDVLAKLAKSGKKVAIASYDQPNERDRLAIETANIDFFYSHSDWTSLSENYLFSSNYEGYPLVLIEAMQANMNIIAWCNKACSYQILKYYRNFKYYPGKLSLENLDLSSLNFSTTSGKTFPNVDILKRHNLEEVARRINEVVDKS</sequence>
<name>A0A7Y3Z590_9VIBR</name>
<accession>A0A7Y3Z590</accession>
<dbReference type="SUPFAM" id="SSF53756">
    <property type="entry name" value="UDP-Glycosyltransferase/glycogen phosphorylase"/>
    <property type="match status" value="1"/>
</dbReference>
<dbReference type="RefSeq" id="WP_171356773.1">
    <property type="nucleotide sequence ID" value="NZ_VTYN01000001.1"/>
</dbReference>
<evidence type="ECO:0000313" key="1">
    <source>
        <dbReference type="EMBL" id="NOH46598.1"/>
    </source>
</evidence>
<dbReference type="GO" id="GO:0016740">
    <property type="term" value="F:transferase activity"/>
    <property type="evidence" value="ECO:0007669"/>
    <property type="project" value="UniProtKB-KW"/>
</dbReference>
<dbReference type="AlphaFoldDB" id="A0A7Y3Z590"/>
<evidence type="ECO:0000313" key="2">
    <source>
        <dbReference type="Proteomes" id="UP000572072"/>
    </source>
</evidence>
<dbReference type="Gene3D" id="3.40.50.2000">
    <property type="entry name" value="Glycogen Phosphorylase B"/>
    <property type="match status" value="2"/>
</dbReference>
<reference evidence="1 2" key="1">
    <citation type="submission" date="2019-08" db="EMBL/GenBank/DDBJ databases">
        <title>Draft genome sequencing and comparative genomics of hatchery-associated Vibrios.</title>
        <authorList>
            <person name="Kehlet-Delgado H."/>
            <person name="Mueller R.S."/>
        </authorList>
    </citation>
    <scope>NUCLEOTIDE SEQUENCE [LARGE SCALE GENOMIC DNA]</scope>
    <source>
        <strain evidence="1 2">00-78-3</strain>
    </source>
</reference>
<comment type="caution">
    <text evidence="1">The sequence shown here is derived from an EMBL/GenBank/DDBJ whole genome shotgun (WGS) entry which is preliminary data.</text>
</comment>
<proteinExistence type="predicted"/>
<gene>
    <name evidence="1" type="ORF">F0262_00780</name>
</gene>
<protein>
    <submittedName>
        <fullName evidence="1">Glycosyltransferase family 4 protein</fullName>
    </submittedName>
</protein>
<organism evidence="1 2">
    <name type="scientific">Vibrio rotiferianus</name>
    <dbReference type="NCBI Taxonomy" id="190895"/>
    <lineage>
        <taxon>Bacteria</taxon>
        <taxon>Pseudomonadati</taxon>
        <taxon>Pseudomonadota</taxon>
        <taxon>Gammaproteobacteria</taxon>
        <taxon>Vibrionales</taxon>
        <taxon>Vibrionaceae</taxon>
        <taxon>Vibrio</taxon>
    </lineage>
</organism>
<dbReference type="EMBL" id="VTYN01000001">
    <property type="protein sequence ID" value="NOH46598.1"/>
    <property type="molecule type" value="Genomic_DNA"/>
</dbReference>